<feature type="transmembrane region" description="Helical" evidence="1">
    <location>
        <begin position="41"/>
        <end position="61"/>
    </location>
</feature>
<dbReference type="Proteomes" id="UP000248021">
    <property type="component" value="Unassembled WGS sequence"/>
</dbReference>
<feature type="domain" description="DUF1468" evidence="2">
    <location>
        <begin position="9"/>
        <end position="141"/>
    </location>
</feature>
<feature type="transmembrane region" description="Helical" evidence="1">
    <location>
        <begin position="6"/>
        <end position="29"/>
    </location>
</feature>
<keyword evidence="1" id="KW-0472">Membrane</keyword>
<keyword evidence="1" id="KW-1133">Transmembrane helix</keyword>
<keyword evidence="1" id="KW-0812">Transmembrane</keyword>
<reference evidence="3 4" key="1">
    <citation type="submission" date="2018-05" db="EMBL/GenBank/DDBJ databases">
        <title>Genomic Encyclopedia of Type Strains, Phase IV (KMG-IV): sequencing the most valuable type-strain genomes for metagenomic binning, comparative biology and taxonomic classification.</title>
        <authorList>
            <person name="Goeker M."/>
        </authorList>
    </citation>
    <scope>NUCLEOTIDE SEQUENCE [LARGE SCALE GENOMIC DNA]</scope>
    <source>
        <strain evidence="3 4">DSM 6462</strain>
    </source>
</reference>
<keyword evidence="4" id="KW-1185">Reference proteome</keyword>
<evidence type="ECO:0000313" key="3">
    <source>
        <dbReference type="EMBL" id="PXW63533.1"/>
    </source>
</evidence>
<comment type="caution">
    <text evidence="3">The sequence shown here is derived from an EMBL/GenBank/DDBJ whole genome shotgun (WGS) entry which is preliminary data.</text>
</comment>
<evidence type="ECO:0000313" key="4">
    <source>
        <dbReference type="Proteomes" id="UP000248021"/>
    </source>
</evidence>
<dbReference type="InterPro" id="IPR009936">
    <property type="entry name" value="DUF1468"/>
</dbReference>
<sequence length="151" mass="15447">MTWNRADVAAGLIFLGIGSVLAAYALATLEIGSAAAMGPGFFPLALCVILVVLGAGILFGARNDEAEPAAPVNWRAVIFVMAAPIAFGMTLRSLGLVPSLVIAMTLAVTASRTIGLLKGAAIVAGMTAFCVAVFYYGLRVPVELVNSGLFS</sequence>
<dbReference type="OrthoDB" id="5186924at2"/>
<dbReference type="EMBL" id="QJJK01000002">
    <property type="protein sequence ID" value="PXW63533.1"/>
    <property type="molecule type" value="Genomic_DNA"/>
</dbReference>
<name>A0A2V3UDZ1_9HYPH</name>
<feature type="transmembrane region" description="Helical" evidence="1">
    <location>
        <begin position="81"/>
        <end position="108"/>
    </location>
</feature>
<proteinExistence type="predicted"/>
<evidence type="ECO:0000256" key="1">
    <source>
        <dbReference type="SAM" id="Phobius"/>
    </source>
</evidence>
<evidence type="ECO:0000259" key="2">
    <source>
        <dbReference type="Pfam" id="PF07331"/>
    </source>
</evidence>
<dbReference type="RefSeq" id="WP_110373667.1">
    <property type="nucleotide sequence ID" value="NZ_JAHBRY010000002.1"/>
</dbReference>
<organism evidence="3 4">
    <name type="scientific">Chelatococcus asaccharovorans</name>
    <dbReference type="NCBI Taxonomy" id="28210"/>
    <lineage>
        <taxon>Bacteria</taxon>
        <taxon>Pseudomonadati</taxon>
        <taxon>Pseudomonadota</taxon>
        <taxon>Alphaproteobacteria</taxon>
        <taxon>Hyphomicrobiales</taxon>
        <taxon>Chelatococcaceae</taxon>
        <taxon>Chelatococcus</taxon>
    </lineage>
</organism>
<gene>
    <name evidence="3" type="ORF">C7450_102449</name>
</gene>
<protein>
    <submittedName>
        <fullName evidence="3">Tripartite tricarboxylate transporter TctB family protein</fullName>
    </submittedName>
</protein>
<accession>A0A2V3UDZ1</accession>
<feature type="transmembrane region" description="Helical" evidence="1">
    <location>
        <begin position="120"/>
        <end position="138"/>
    </location>
</feature>
<dbReference type="AlphaFoldDB" id="A0A2V3UDZ1"/>
<dbReference type="Pfam" id="PF07331">
    <property type="entry name" value="TctB"/>
    <property type="match status" value="1"/>
</dbReference>